<dbReference type="GO" id="GO:0005886">
    <property type="term" value="C:plasma membrane"/>
    <property type="evidence" value="ECO:0007669"/>
    <property type="project" value="UniProtKB-SubCell"/>
</dbReference>
<comment type="caution">
    <text evidence="13">The sequence shown here is derived from an EMBL/GenBank/DDBJ whole genome shotgun (WGS) entry which is preliminary data.</text>
</comment>
<accession>A0AAN8UMD5</accession>
<evidence type="ECO:0000256" key="9">
    <source>
        <dbReference type="ARBA" id="ARBA00047604"/>
    </source>
</evidence>
<dbReference type="EMBL" id="JBAMMX010000022">
    <property type="protein sequence ID" value="KAK6918215.1"/>
    <property type="molecule type" value="Genomic_DNA"/>
</dbReference>
<dbReference type="Pfam" id="PF03007">
    <property type="entry name" value="WS_DGAT_cat"/>
    <property type="match status" value="1"/>
</dbReference>
<comment type="pathway">
    <text evidence="3">Glycerolipid metabolism; triacylglycerol biosynthesis.</text>
</comment>
<evidence type="ECO:0000256" key="7">
    <source>
        <dbReference type="ARBA" id="ARBA00023315"/>
    </source>
</evidence>
<reference evidence="13 14" key="1">
    <citation type="submission" date="2023-12" db="EMBL/GenBank/DDBJ databases">
        <title>A high-quality genome assembly for Dillenia turbinata (Dilleniales).</title>
        <authorList>
            <person name="Chanderbali A."/>
        </authorList>
    </citation>
    <scope>NUCLEOTIDE SEQUENCE [LARGE SCALE GENOMIC DNA]</scope>
    <source>
        <strain evidence="13">LSX21</strain>
        <tissue evidence="13">Leaf</tissue>
    </source>
</reference>
<dbReference type="PANTHER" id="PTHR31650:SF74">
    <property type="entry name" value="O-ACYLTRANSFERASE WSD1-LIKE"/>
    <property type="match status" value="1"/>
</dbReference>
<dbReference type="GO" id="GO:0019432">
    <property type="term" value="P:triglyceride biosynthetic process"/>
    <property type="evidence" value="ECO:0007669"/>
    <property type="project" value="TreeGrafter"/>
</dbReference>
<keyword evidence="5" id="KW-0808">Transferase</keyword>
<evidence type="ECO:0000256" key="5">
    <source>
        <dbReference type="ARBA" id="ARBA00022679"/>
    </source>
</evidence>
<keyword evidence="7" id="KW-0012">Acyltransferase</keyword>
<dbReference type="InterPro" id="IPR045034">
    <property type="entry name" value="O-acyltransferase_WSD1-like"/>
</dbReference>
<dbReference type="InterPro" id="IPR004255">
    <property type="entry name" value="O-acyltransferase_WSD1_N"/>
</dbReference>
<evidence type="ECO:0000256" key="2">
    <source>
        <dbReference type="ARBA" id="ARBA00004586"/>
    </source>
</evidence>
<protein>
    <submittedName>
        <fullName evidence="13">O-acyltransferase, WSD1-like, N-terminal</fullName>
    </submittedName>
</protein>
<dbReference type="SUPFAM" id="SSF52777">
    <property type="entry name" value="CoA-dependent acyltransferases"/>
    <property type="match status" value="1"/>
</dbReference>
<dbReference type="GO" id="GO:0005789">
    <property type="term" value="C:endoplasmic reticulum membrane"/>
    <property type="evidence" value="ECO:0007669"/>
    <property type="project" value="UniProtKB-SubCell"/>
</dbReference>
<feature type="domain" description="O-acyltransferase WSD1 C-terminal" evidence="12">
    <location>
        <begin position="345"/>
        <end position="489"/>
    </location>
</feature>
<evidence type="ECO:0000256" key="4">
    <source>
        <dbReference type="ARBA" id="ARBA00005189"/>
    </source>
</evidence>
<evidence type="ECO:0000256" key="1">
    <source>
        <dbReference type="ARBA" id="ARBA00004162"/>
    </source>
</evidence>
<keyword evidence="14" id="KW-1185">Reference proteome</keyword>
<comment type="catalytic activity">
    <reaction evidence="10">
        <text>an acyl-CoA + a 1,2-diacyl-sn-glycerol = a triacyl-sn-glycerol + CoA</text>
        <dbReference type="Rhea" id="RHEA:10868"/>
        <dbReference type="ChEBI" id="CHEBI:17815"/>
        <dbReference type="ChEBI" id="CHEBI:57287"/>
        <dbReference type="ChEBI" id="CHEBI:58342"/>
        <dbReference type="ChEBI" id="CHEBI:64615"/>
        <dbReference type="EC" id="2.3.1.20"/>
    </reaction>
</comment>
<evidence type="ECO:0000259" key="12">
    <source>
        <dbReference type="Pfam" id="PF06974"/>
    </source>
</evidence>
<keyword evidence="6" id="KW-0256">Endoplasmic reticulum</keyword>
<evidence type="ECO:0000313" key="14">
    <source>
        <dbReference type="Proteomes" id="UP001370490"/>
    </source>
</evidence>
<comment type="catalytic activity">
    <reaction evidence="9">
        <text>a long chain fatty alcohol + a fatty acyl-CoA = a long-chain alcohol wax ester + CoA</text>
        <dbReference type="Rhea" id="RHEA:38443"/>
        <dbReference type="ChEBI" id="CHEBI:17135"/>
        <dbReference type="ChEBI" id="CHEBI:57287"/>
        <dbReference type="ChEBI" id="CHEBI:77636"/>
        <dbReference type="ChEBI" id="CHEBI:235323"/>
        <dbReference type="EC" id="2.3.1.75"/>
    </reaction>
</comment>
<name>A0AAN8UMD5_9MAGN</name>
<sequence length="505" mass="56535">MRKKNNALKPIVISKDIVNGDGKVEEEPLSPSARLFHEPEFNVYVIAILGWKTRIDPQLVKANLPHTLLKHPRISSLQVLDEKGMMRWVPTKVDMDKHIIVPEVDPDMASPEGFIEDYIFNLTKTKIDMSKPLWDIHMLNVKTSEGDTVVLFRAHHSLGDGTSLVSLLLACTRKISDPTSVPTIPSTKKRTSVGSGGLWKFLIGFGLGLRMLCNTVIDVLLFLATVLFLKDTETPLRGSLEDASTPRRIVHRAVSLEDMKLVKNGINGTINDVALGMTQAGLSRYLNKRYGDRNDRNKSAIKKKNENNLPPNIRLRSTILFNLRPSPKIQDLANMMEKESETVNWGNQIGYVLLPFKIALKDDPIDYVLEAKATIDRKKNSFEALYTFSISELILKVFGIKAASAISHRILAHTTMCFSNLAGPMEEIGFCGHPMTYLAPTSYGQPHALMINFQSYMNQMRIVVSVEEKAVPDPHRLLDEIQESLQLIKNSVLAKGLAKPLSSFE</sequence>
<dbReference type="GO" id="GO:0004144">
    <property type="term" value="F:diacylglycerol O-acyltransferase activity"/>
    <property type="evidence" value="ECO:0007669"/>
    <property type="project" value="UniProtKB-EC"/>
</dbReference>
<organism evidence="13 14">
    <name type="scientific">Dillenia turbinata</name>
    <dbReference type="NCBI Taxonomy" id="194707"/>
    <lineage>
        <taxon>Eukaryota</taxon>
        <taxon>Viridiplantae</taxon>
        <taxon>Streptophyta</taxon>
        <taxon>Embryophyta</taxon>
        <taxon>Tracheophyta</taxon>
        <taxon>Spermatophyta</taxon>
        <taxon>Magnoliopsida</taxon>
        <taxon>eudicotyledons</taxon>
        <taxon>Gunneridae</taxon>
        <taxon>Pentapetalae</taxon>
        <taxon>Dilleniales</taxon>
        <taxon>Dilleniaceae</taxon>
        <taxon>Dillenia</taxon>
    </lineage>
</organism>
<evidence type="ECO:0000256" key="8">
    <source>
        <dbReference type="ARBA" id="ARBA00024360"/>
    </source>
</evidence>
<proteinExistence type="inferred from homology"/>
<dbReference type="GO" id="GO:0047196">
    <property type="term" value="F:long-chain-alcohol O-fatty-acyltransferase activity"/>
    <property type="evidence" value="ECO:0007669"/>
    <property type="project" value="UniProtKB-EC"/>
</dbReference>
<dbReference type="Proteomes" id="UP001370490">
    <property type="component" value="Unassembled WGS sequence"/>
</dbReference>
<dbReference type="Pfam" id="PF06974">
    <property type="entry name" value="WS_DGAT_C"/>
    <property type="match status" value="1"/>
</dbReference>
<comment type="pathway">
    <text evidence="4">Lipid metabolism.</text>
</comment>
<evidence type="ECO:0000256" key="3">
    <source>
        <dbReference type="ARBA" id="ARBA00004771"/>
    </source>
</evidence>
<dbReference type="PANTHER" id="PTHR31650">
    <property type="entry name" value="O-ACYLTRANSFERASE (WSD1-LIKE) FAMILY PROTEIN"/>
    <property type="match status" value="1"/>
</dbReference>
<dbReference type="InterPro" id="IPR009721">
    <property type="entry name" value="O-acyltransferase_WSD1_C"/>
</dbReference>
<gene>
    <name evidence="13" type="ORF">RJ641_016637</name>
</gene>
<feature type="domain" description="O-acyltransferase WSD1-like N-terminal" evidence="11">
    <location>
        <begin position="84"/>
        <end position="274"/>
    </location>
</feature>
<evidence type="ECO:0000256" key="10">
    <source>
        <dbReference type="ARBA" id="ARBA00048109"/>
    </source>
</evidence>
<dbReference type="AlphaFoldDB" id="A0AAN8UMD5"/>
<comment type="subcellular location">
    <subcellularLocation>
        <location evidence="1">Cell membrane</location>
        <topology evidence="1">Single-pass membrane protein</topology>
    </subcellularLocation>
    <subcellularLocation>
        <location evidence="2">Endoplasmic reticulum membrane</location>
    </subcellularLocation>
</comment>
<comment type="similarity">
    <text evidence="8">In the N-terminal section; belongs to the long-chain O-acyltransferase family.</text>
</comment>
<evidence type="ECO:0000259" key="11">
    <source>
        <dbReference type="Pfam" id="PF03007"/>
    </source>
</evidence>
<evidence type="ECO:0000313" key="13">
    <source>
        <dbReference type="EMBL" id="KAK6918215.1"/>
    </source>
</evidence>
<evidence type="ECO:0000256" key="6">
    <source>
        <dbReference type="ARBA" id="ARBA00022824"/>
    </source>
</evidence>